<dbReference type="AlphaFoldDB" id="A0AAD8IXZ7"/>
<feature type="domain" description="SS18 N-terminal" evidence="3">
    <location>
        <begin position="18"/>
        <end position="70"/>
    </location>
</feature>
<evidence type="ECO:0000256" key="2">
    <source>
        <dbReference type="SAM" id="MobiDB-lite"/>
    </source>
</evidence>
<evidence type="ECO:0000313" key="5">
    <source>
        <dbReference type="Proteomes" id="UP001237642"/>
    </source>
</evidence>
<accession>A0AAD8IXZ7</accession>
<sequence>MQQPPPSSMKPAPPSKLVSTEQIQKYLEENKNLILAILEHQNQGKVAECNQLQAVLQKNLMNLAAIADAQPPPSGPSQVPPSSVAQQGNYMQSPQGPMMQQQQGGSGISKVPKANAPRSQEQQQQQQQQQLLHFQQQQQIYGQMAMRAGANNGMHGMNQMMQHGMGTSGSLMDARGIKKDSPEAASSDGQRKYASGRVRTRSDHCDGTSSVLNTSALVFH</sequence>
<dbReference type="InterPro" id="IPR007726">
    <property type="entry name" value="SS18_N"/>
</dbReference>
<evidence type="ECO:0000313" key="4">
    <source>
        <dbReference type="EMBL" id="KAK1392170.1"/>
    </source>
</evidence>
<feature type="compositionally biased region" description="Low complexity" evidence="2">
    <location>
        <begin position="120"/>
        <end position="131"/>
    </location>
</feature>
<feature type="compositionally biased region" description="Low complexity" evidence="2">
    <location>
        <begin position="80"/>
        <end position="103"/>
    </location>
</feature>
<dbReference type="Pfam" id="PF05030">
    <property type="entry name" value="SSXT"/>
    <property type="match status" value="1"/>
</dbReference>
<keyword evidence="5" id="KW-1185">Reference proteome</keyword>
<feature type="region of interest" description="Disordered" evidence="2">
    <location>
        <begin position="67"/>
        <end position="131"/>
    </location>
</feature>
<feature type="compositionally biased region" description="Pro residues" evidence="2">
    <location>
        <begin position="70"/>
        <end position="79"/>
    </location>
</feature>
<comment type="caution">
    <text evidence="4">The sequence shown here is derived from an EMBL/GenBank/DDBJ whole genome shotgun (WGS) entry which is preliminary data.</text>
</comment>
<organism evidence="4 5">
    <name type="scientific">Heracleum sosnowskyi</name>
    <dbReference type="NCBI Taxonomy" id="360622"/>
    <lineage>
        <taxon>Eukaryota</taxon>
        <taxon>Viridiplantae</taxon>
        <taxon>Streptophyta</taxon>
        <taxon>Embryophyta</taxon>
        <taxon>Tracheophyta</taxon>
        <taxon>Spermatophyta</taxon>
        <taxon>Magnoliopsida</taxon>
        <taxon>eudicotyledons</taxon>
        <taxon>Gunneridae</taxon>
        <taxon>Pentapetalae</taxon>
        <taxon>asterids</taxon>
        <taxon>campanulids</taxon>
        <taxon>Apiales</taxon>
        <taxon>Apiaceae</taxon>
        <taxon>Apioideae</taxon>
        <taxon>apioid superclade</taxon>
        <taxon>Tordylieae</taxon>
        <taxon>Tordyliinae</taxon>
        <taxon>Heracleum</taxon>
    </lineage>
</organism>
<proteinExistence type="inferred from homology"/>
<protein>
    <submittedName>
        <fullName evidence="4">GRF1-interacting factor 3</fullName>
    </submittedName>
</protein>
<evidence type="ECO:0000256" key="1">
    <source>
        <dbReference type="ARBA" id="ARBA00007945"/>
    </source>
</evidence>
<dbReference type="EMBL" id="JAUIZM010000003">
    <property type="protein sequence ID" value="KAK1392170.1"/>
    <property type="molecule type" value="Genomic_DNA"/>
</dbReference>
<dbReference type="Proteomes" id="UP001237642">
    <property type="component" value="Unassembled WGS sequence"/>
</dbReference>
<evidence type="ECO:0000259" key="3">
    <source>
        <dbReference type="Pfam" id="PF05030"/>
    </source>
</evidence>
<gene>
    <name evidence="4" type="ORF">POM88_011226</name>
</gene>
<comment type="similarity">
    <text evidence="1">Belongs to the SS18 family.</text>
</comment>
<reference evidence="4" key="2">
    <citation type="submission" date="2023-05" db="EMBL/GenBank/DDBJ databases">
        <authorList>
            <person name="Schelkunov M.I."/>
        </authorList>
    </citation>
    <scope>NUCLEOTIDE SEQUENCE</scope>
    <source>
        <strain evidence="4">Hsosn_3</strain>
        <tissue evidence="4">Leaf</tissue>
    </source>
</reference>
<feature type="region of interest" description="Disordered" evidence="2">
    <location>
        <begin position="166"/>
        <end position="207"/>
    </location>
</feature>
<reference evidence="4" key="1">
    <citation type="submission" date="2023-02" db="EMBL/GenBank/DDBJ databases">
        <title>Genome of toxic invasive species Heracleum sosnowskyi carries increased number of genes despite the absence of recent whole-genome duplications.</title>
        <authorList>
            <person name="Schelkunov M."/>
            <person name="Shtratnikova V."/>
            <person name="Makarenko M."/>
            <person name="Klepikova A."/>
            <person name="Omelchenko D."/>
            <person name="Novikova G."/>
            <person name="Obukhova E."/>
            <person name="Bogdanov V."/>
            <person name="Penin A."/>
            <person name="Logacheva M."/>
        </authorList>
    </citation>
    <scope>NUCLEOTIDE SEQUENCE</scope>
    <source>
        <strain evidence="4">Hsosn_3</strain>
        <tissue evidence="4">Leaf</tissue>
    </source>
</reference>
<name>A0AAD8IXZ7_9APIA</name>